<reference evidence="16" key="2">
    <citation type="submission" date="2023-05" db="EMBL/GenBank/DDBJ databases">
        <authorList>
            <person name="Schelkunov M.I."/>
        </authorList>
    </citation>
    <scope>NUCLEOTIDE SEQUENCE</scope>
    <source>
        <strain evidence="16">Hsosn_3</strain>
        <tissue evidence="16">Leaf</tissue>
    </source>
</reference>
<evidence type="ECO:0000259" key="15">
    <source>
        <dbReference type="PROSITE" id="PS51007"/>
    </source>
</evidence>
<organism evidence="16 17">
    <name type="scientific">Heracleum sosnowskyi</name>
    <dbReference type="NCBI Taxonomy" id="360622"/>
    <lineage>
        <taxon>Eukaryota</taxon>
        <taxon>Viridiplantae</taxon>
        <taxon>Streptophyta</taxon>
        <taxon>Embryophyta</taxon>
        <taxon>Tracheophyta</taxon>
        <taxon>Spermatophyta</taxon>
        <taxon>Magnoliopsida</taxon>
        <taxon>eudicotyledons</taxon>
        <taxon>Gunneridae</taxon>
        <taxon>Pentapetalae</taxon>
        <taxon>asterids</taxon>
        <taxon>campanulids</taxon>
        <taxon>Apiales</taxon>
        <taxon>Apiaceae</taxon>
        <taxon>Apioideae</taxon>
        <taxon>apioid superclade</taxon>
        <taxon>Tordylieae</taxon>
        <taxon>Tordyliinae</taxon>
        <taxon>Heracleum</taxon>
    </lineage>
</organism>
<dbReference type="InterPro" id="IPR036909">
    <property type="entry name" value="Cyt_c-like_dom_sf"/>
</dbReference>
<evidence type="ECO:0000256" key="1">
    <source>
        <dbReference type="ARBA" id="ARBA00002555"/>
    </source>
</evidence>
<reference evidence="16" key="1">
    <citation type="submission" date="2023-02" db="EMBL/GenBank/DDBJ databases">
        <title>Genome of toxic invasive species Heracleum sosnowskyi carries increased number of genes despite the absence of recent whole-genome duplications.</title>
        <authorList>
            <person name="Schelkunov M."/>
            <person name="Shtratnikova V."/>
            <person name="Makarenko M."/>
            <person name="Klepikova A."/>
            <person name="Omelchenko D."/>
            <person name="Novikova G."/>
            <person name="Obukhova E."/>
            <person name="Bogdanov V."/>
            <person name="Penin A."/>
            <person name="Logacheva M."/>
        </authorList>
    </citation>
    <scope>NUCLEOTIDE SEQUENCE</scope>
    <source>
        <strain evidence="16">Hsosn_3</strain>
        <tissue evidence="16">Leaf</tissue>
    </source>
</reference>
<evidence type="ECO:0000256" key="12">
    <source>
        <dbReference type="PROSITE-ProRule" id="PRU00433"/>
    </source>
</evidence>
<evidence type="ECO:0000256" key="13">
    <source>
        <dbReference type="RuleBase" id="RU004426"/>
    </source>
</evidence>
<name>A0AAD8HRG2_9APIA</name>
<proteinExistence type="inferred from homology"/>
<dbReference type="GO" id="GO:0046872">
    <property type="term" value="F:metal ion binding"/>
    <property type="evidence" value="ECO:0007669"/>
    <property type="project" value="UniProtKB-KW"/>
</dbReference>
<sequence length="112" mass="12135">MASFGEAPEGNKDVGGKIFKTKCAQCHTVEAGQGHKQGPNLNGLFGRQSGTTAGYSYSAANKGKAVIWEENTLYDYLLNPKKYIPGTKMVFPGLKKPQDRVDLIAYLKHATA</sequence>
<dbReference type="InterPro" id="IPR009056">
    <property type="entry name" value="Cyt_c-like_dom"/>
</dbReference>
<keyword evidence="10 12" id="KW-0408">Iron</keyword>
<dbReference type="Gene3D" id="1.10.760.10">
    <property type="entry name" value="Cytochrome c-like domain"/>
    <property type="match status" value="1"/>
</dbReference>
<evidence type="ECO:0000256" key="7">
    <source>
        <dbReference type="ARBA" id="ARBA00022723"/>
    </source>
</evidence>
<dbReference type="FunFam" id="1.10.760.10:FF:000001">
    <property type="entry name" value="Cytochrome c iso-1"/>
    <property type="match status" value="1"/>
</dbReference>
<dbReference type="Proteomes" id="UP001237642">
    <property type="component" value="Unassembled WGS sequence"/>
</dbReference>
<feature type="domain" description="Cytochrome c" evidence="15">
    <location>
        <begin position="10"/>
        <end position="111"/>
    </location>
</feature>
<dbReference type="GO" id="GO:0010336">
    <property type="term" value="P:gibberellic acid homeostasis"/>
    <property type="evidence" value="ECO:0007669"/>
    <property type="project" value="UniProtKB-ARBA"/>
</dbReference>
<evidence type="ECO:0000256" key="11">
    <source>
        <dbReference type="ARBA" id="ARBA00023128"/>
    </source>
</evidence>
<evidence type="ECO:0000256" key="6">
    <source>
        <dbReference type="ARBA" id="ARBA00022660"/>
    </source>
</evidence>
<evidence type="ECO:0000256" key="4">
    <source>
        <dbReference type="ARBA" id="ARBA00022448"/>
    </source>
</evidence>
<dbReference type="PROSITE" id="PS51007">
    <property type="entry name" value="CYTC"/>
    <property type="match status" value="1"/>
</dbReference>
<comment type="PTM">
    <text evidence="14">Binds 1 heme group per subunit.</text>
</comment>
<dbReference type="InterPro" id="IPR002327">
    <property type="entry name" value="Cyt_c_1A/1B"/>
</dbReference>
<dbReference type="GO" id="GO:0020037">
    <property type="term" value="F:heme binding"/>
    <property type="evidence" value="ECO:0007669"/>
    <property type="project" value="InterPro"/>
</dbReference>
<evidence type="ECO:0000256" key="8">
    <source>
        <dbReference type="ARBA" id="ARBA00022982"/>
    </source>
</evidence>
<keyword evidence="7 12" id="KW-0479">Metal-binding</keyword>
<comment type="subcellular location">
    <subcellularLocation>
        <location evidence="2">Mitochondrion intermembrane space</location>
    </subcellularLocation>
</comment>
<accession>A0AAD8HRG2</accession>
<keyword evidence="8 14" id="KW-0249">Electron transport</keyword>
<keyword evidence="6 14" id="KW-0679">Respiratory chain</keyword>
<evidence type="ECO:0000256" key="9">
    <source>
        <dbReference type="ARBA" id="ARBA00022990"/>
    </source>
</evidence>
<keyword evidence="9" id="KW-0007">Acetylation</keyword>
<dbReference type="PRINTS" id="PR00604">
    <property type="entry name" value="CYTCHRMECIAB"/>
</dbReference>
<evidence type="ECO:0000256" key="14">
    <source>
        <dbReference type="RuleBase" id="RU004427"/>
    </source>
</evidence>
<keyword evidence="11 14" id="KW-0496">Mitochondrion</keyword>
<dbReference type="SUPFAM" id="SSF46626">
    <property type="entry name" value="Cytochrome c"/>
    <property type="match status" value="1"/>
</dbReference>
<keyword evidence="17" id="KW-1185">Reference proteome</keyword>
<comment type="similarity">
    <text evidence="3 13">Belongs to the cytochrome c family.</text>
</comment>
<keyword evidence="4 14" id="KW-0813">Transport</keyword>
<dbReference type="GO" id="GO:0005758">
    <property type="term" value="C:mitochondrial intermembrane space"/>
    <property type="evidence" value="ECO:0007669"/>
    <property type="project" value="UniProtKB-SubCell"/>
</dbReference>
<evidence type="ECO:0000256" key="5">
    <source>
        <dbReference type="ARBA" id="ARBA00022617"/>
    </source>
</evidence>
<dbReference type="Pfam" id="PF00034">
    <property type="entry name" value="Cytochrom_C"/>
    <property type="match status" value="1"/>
</dbReference>
<keyword evidence="5 12" id="KW-0349">Heme</keyword>
<dbReference type="PANTHER" id="PTHR11961">
    <property type="entry name" value="CYTOCHROME C"/>
    <property type="match status" value="1"/>
</dbReference>
<dbReference type="AlphaFoldDB" id="A0AAD8HRG2"/>
<gene>
    <name evidence="16" type="ORF">POM88_037099</name>
</gene>
<protein>
    <submittedName>
        <fullName evidence="16">Cytochrome c domain-containing protein</fullName>
    </submittedName>
</protein>
<comment type="caution">
    <text evidence="16">The sequence shown here is derived from an EMBL/GenBank/DDBJ whole genome shotgun (WGS) entry which is preliminary data.</text>
</comment>
<evidence type="ECO:0000256" key="3">
    <source>
        <dbReference type="ARBA" id="ARBA00006488"/>
    </source>
</evidence>
<evidence type="ECO:0000256" key="2">
    <source>
        <dbReference type="ARBA" id="ARBA00004569"/>
    </source>
</evidence>
<dbReference type="GO" id="GO:0009055">
    <property type="term" value="F:electron transfer activity"/>
    <property type="evidence" value="ECO:0007669"/>
    <property type="project" value="InterPro"/>
</dbReference>
<comment type="function">
    <text evidence="1 14">Electron carrier protein. The oxidized form of the cytochrome c heme group can accept an electron from the heme group of the cytochrome c1 subunit of cytochrome reductase. Cytochrome c then transfers this electron to the cytochrome oxidase complex, the final protein carrier in the mitochondrial electron-transport chain.</text>
</comment>
<evidence type="ECO:0000256" key="10">
    <source>
        <dbReference type="ARBA" id="ARBA00023004"/>
    </source>
</evidence>
<dbReference type="EMBL" id="JAUIZM010000008">
    <property type="protein sequence ID" value="KAK1371007.1"/>
    <property type="molecule type" value="Genomic_DNA"/>
</dbReference>
<evidence type="ECO:0000313" key="16">
    <source>
        <dbReference type="EMBL" id="KAK1371007.1"/>
    </source>
</evidence>
<evidence type="ECO:0000313" key="17">
    <source>
        <dbReference type="Proteomes" id="UP001237642"/>
    </source>
</evidence>